<dbReference type="RefSeq" id="WP_093132923.1">
    <property type="nucleotide sequence ID" value="NZ_FOHJ01000003.1"/>
</dbReference>
<accession>A0A1I0CNT2</accession>
<reference evidence="2" key="1">
    <citation type="submission" date="2016-10" db="EMBL/GenBank/DDBJ databases">
        <authorList>
            <person name="Varghese N."/>
            <person name="Submissions S."/>
        </authorList>
    </citation>
    <scope>NUCLEOTIDE SEQUENCE [LARGE SCALE GENOMIC DNA]</scope>
    <source>
        <strain evidence="2">CGMCC 1.3566</strain>
    </source>
</reference>
<dbReference type="Pfam" id="PF14276">
    <property type="entry name" value="DUF4363"/>
    <property type="match status" value="1"/>
</dbReference>
<dbReference type="PROSITE" id="PS51257">
    <property type="entry name" value="PROKAR_LIPOPROTEIN"/>
    <property type="match status" value="1"/>
</dbReference>
<sequence>MGKPFIPIILILSILTGCSAMEETKDKFNENLDQVEMSSKVSDWQQAKKQIKKIKKQYDKHLWKMQLLGEDKMYNNIELSIDQLKAAVKSQNKSEITKQIETIKYYLSVVFG</sequence>
<dbReference type="OrthoDB" id="2704571at2"/>
<name>A0A1I0CNT2_9BACI</name>
<protein>
    <recommendedName>
        <fullName evidence="3">DUF4363 family protein</fullName>
    </recommendedName>
</protein>
<evidence type="ECO:0008006" key="3">
    <source>
        <dbReference type="Google" id="ProtNLM"/>
    </source>
</evidence>
<dbReference type="AlphaFoldDB" id="A0A1I0CNT2"/>
<evidence type="ECO:0000313" key="2">
    <source>
        <dbReference type="Proteomes" id="UP000199095"/>
    </source>
</evidence>
<keyword evidence="2" id="KW-1185">Reference proteome</keyword>
<organism evidence="1 2">
    <name type="scientific">Salinibacillus kushneri</name>
    <dbReference type="NCBI Taxonomy" id="237682"/>
    <lineage>
        <taxon>Bacteria</taxon>
        <taxon>Bacillati</taxon>
        <taxon>Bacillota</taxon>
        <taxon>Bacilli</taxon>
        <taxon>Bacillales</taxon>
        <taxon>Bacillaceae</taxon>
        <taxon>Salinibacillus</taxon>
    </lineage>
</organism>
<proteinExistence type="predicted"/>
<dbReference type="Proteomes" id="UP000199095">
    <property type="component" value="Unassembled WGS sequence"/>
</dbReference>
<dbReference type="InterPro" id="IPR025373">
    <property type="entry name" value="DUF4363"/>
</dbReference>
<gene>
    <name evidence="1" type="ORF">SAMN05421676_103224</name>
</gene>
<evidence type="ECO:0000313" key="1">
    <source>
        <dbReference type="EMBL" id="SET20892.1"/>
    </source>
</evidence>
<dbReference type="EMBL" id="FOHJ01000003">
    <property type="protein sequence ID" value="SET20892.1"/>
    <property type="molecule type" value="Genomic_DNA"/>
</dbReference>